<dbReference type="KEGG" id="lzh:D1B17_04160"/>
<proteinExistence type="inferred from homology"/>
<reference evidence="5" key="1">
    <citation type="submission" date="2018-08" db="EMBL/GenBank/DDBJ databases">
        <title>Genome of Lactobacillus sp. HBUAS52074.</title>
        <authorList>
            <person name="Guo Z."/>
            <person name="Zhang Z.D."/>
        </authorList>
    </citation>
    <scope>NUCLEOTIDE SEQUENCE [LARGE SCALE GENOMIC DNA]</scope>
    <source>
        <strain evidence="5">HBUAS52074</strain>
    </source>
</reference>
<accession>A0A386PU24</accession>
<dbReference type="AlphaFoldDB" id="A0A386PU24"/>
<dbReference type="SUPFAM" id="SSF53067">
    <property type="entry name" value="Actin-like ATPase domain"/>
    <property type="match status" value="2"/>
</dbReference>
<comment type="function">
    <text evidence="1">Transcriptional repressor of xylose-utilizing enzymes.</text>
</comment>
<keyword evidence="3" id="KW-0859">Xylose metabolism</keyword>
<evidence type="ECO:0000313" key="4">
    <source>
        <dbReference type="EMBL" id="AYE37867.1"/>
    </source>
</evidence>
<evidence type="ECO:0000256" key="1">
    <source>
        <dbReference type="ARBA" id="ARBA00002486"/>
    </source>
</evidence>
<keyword evidence="5" id="KW-1185">Reference proteome</keyword>
<name>A0A386PU24_9LACO</name>
<keyword evidence="3" id="KW-0119">Carbohydrate metabolism</keyword>
<gene>
    <name evidence="4" type="ORF">D1B17_04160</name>
</gene>
<evidence type="ECO:0000256" key="2">
    <source>
        <dbReference type="ARBA" id="ARBA00006479"/>
    </source>
</evidence>
<comment type="similarity">
    <text evidence="2">Belongs to the ROK (NagC/XylR) family.</text>
</comment>
<dbReference type="EMBL" id="CP031933">
    <property type="protein sequence ID" value="AYE37867.1"/>
    <property type="molecule type" value="Genomic_DNA"/>
</dbReference>
<dbReference type="InterPro" id="IPR043129">
    <property type="entry name" value="ATPase_NBD"/>
</dbReference>
<dbReference type="InterPro" id="IPR036388">
    <property type="entry name" value="WH-like_DNA-bd_sf"/>
</dbReference>
<dbReference type="PANTHER" id="PTHR18964">
    <property type="entry name" value="ROK (REPRESSOR, ORF, KINASE) FAMILY"/>
    <property type="match status" value="1"/>
</dbReference>
<dbReference type="GO" id="GO:0042732">
    <property type="term" value="P:D-xylose metabolic process"/>
    <property type="evidence" value="ECO:0007669"/>
    <property type="project" value="UniProtKB-KW"/>
</dbReference>
<dbReference type="CDD" id="cd23763">
    <property type="entry name" value="ASKHA_ATPase_ROK"/>
    <property type="match status" value="1"/>
</dbReference>
<dbReference type="Pfam" id="PF00480">
    <property type="entry name" value="ROK"/>
    <property type="match status" value="1"/>
</dbReference>
<dbReference type="Gene3D" id="3.30.420.40">
    <property type="match status" value="2"/>
</dbReference>
<dbReference type="Proteomes" id="UP000267208">
    <property type="component" value="Chromosome"/>
</dbReference>
<sequence length="332" mass="37359">MHLRRNILKTDTRLSARQQNLQIILNLLDENDQLSAKELSNLTGLSIVSINKLLDILISNTEIITIDYLNTRGRRAKIYKLNYTAYHLGIVQLVETGENIKSTYFLTDLSGKVLFKKFNDRPITSVEQLTKFIKQQTLNDQPAKIIIGVPGAELQGYLQISDIESLKGINLSQAIETATNIKTLVINDANASTFGAATELKENRNIAVGIYLPNNFAPGVGIVINNRLINGADGLAGEIEYSTIDNQLPITQQIIQHVQNIISFLDPNLIIVYAEKLNLSNLQVDQIKQTIQRNLPLHEKYQIDFERSFEQDYRIGLAIIGRHNILKNIITN</sequence>
<dbReference type="SUPFAM" id="SSF46785">
    <property type="entry name" value="Winged helix' DNA-binding domain"/>
    <property type="match status" value="1"/>
</dbReference>
<protein>
    <submittedName>
        <fullName evidence="4">ROK family protein</fullName>
    </submittedName>
</protein>
<evidence type="ECO:0000256" key="3">
    <source>
        <dbReference type="ARBA" id="ARBA00022629"/>
    </source>
</evidence>
<dbReference type="OrthoDB" id="6501901at2"/>
<organism evidence="4 5">
    <name type="scientific">Companilactobacillus zhachilii</name>
    <dbReference type="NCBI Taxonomy" id="2304606"/>
    <lineage>
        <taxon>Bacteria</taxon>
        <taxon>Bacillati</taxon>
        <taxon>Bacillota</taxon>
        <taxon>Bacilli</taxon>
        <taxon>Lactobacillales</taxon>
        <taxon>Lactobacillaceae</taxon>
        <taxon>Companilactobacillus</taxon>
    </lineage>
</organism>
<dbReference type="Gene3D" id="1.10.10.10">
    <property type="entry name" value="Winged helix-like DNA-binding domain superfamily/Winged helix DNA-binding domain"/>
    <property type="match status" value="1"/>
</dbReference>
<evidence type="ECO:0000313" key="5">
    <source>
        <dbReference type="Proteomes" id="UP000267208"/>
    </source>
</evidence>
<dbReference type="InterPro" id="IPR000600">
    <property type="entry name" value="ROK"/>
</dbReference>
<dbReference type="PANTHER" id="PTHR18964:SF149">
    <property type="entry name" value="BIFUNCTIONAL UDP-N-ACETYLGLUCOSAMINE 2-EPIMERASE_N-ACETYLMANNOSAMINE KINASE"/>
    <property type="match status" value="1"/>
</dbReference>
<dbReference type="InterPro" id="IPR036390">
    <property type="entry name" value="WH_DNA-bd_sf"/>
</dbReference>